<name>A0A0N5AA37_9BILA</name>
<comment type="similarity">
    <text evidence="5">Belongs to the TMTC family.</text>
</comment>
<evidence type="ECO:0000256" key="10">
    <source>
        <dbReference type="ARBA" id="ARBA00022803"/>
    </source>
</evidence>
<feature type="transmembrane region" description="Helical" evidence="17">
    <location>
        <begin position="243"/>
        <end position="259"/>
    </location>
</feature>
<evidence type="ECO:0000256" key="13">
    <source>
        <dbReference type="ARBA" id="ARBA00023136"/>
    </source>
</evidence>
<dbReference type="PROSITE" id="PS50293">
    <property type="entry name" value="TPR_REGION"/>
    <property type="match status" value="1"/>
</dbReference>
<evidence type="ECO:0000256" key="2">
    <source>
        <dbReference type="ARBA" id="ARBA00004141"/>
    </source>
</evidence>
<dbReference type="WBParaSite" id="SMUV_0000100101-mRNA-1">
    <property type="protein sequence ID" value="SMUV_0000100101-mRNA-1"/>
    <property type="gene ID" value="SMUV_0000100101"/>
</dbReference>
<comment type="catalytic activity">
    <reaction evidence="15">
        <text>a di-trans,poly-cis-dolichyl beta-D-mannosyl phosphate + L-seryl-[protein] = 3-O-(alpha-D-mannosyl)-L-seryl-[protein] + a di-trans,poly-cis-dolichyl phosphate + H(+)</text>
        <dbReference type="Rhea" id="RHEA:17377"/>
        <dbReference type="Rhea" id="RHEA-COMP:9863"/>
        <dbReference type="Rhea" id="RHEA-COMP:13546"/>
        <dbReference type="Rhea" id="RHEA-COMP:19498"/>
        <dbReference type="Rhea" id="RHEA-COMP:19501"/>
        <dbReference type="ChEBI" id="CHEBI:15378"/>
        <dbReference type="ChEBI" id="CHEBI:29999"/>
        <dbReference type="ChEBI" id="CHEBI:57683"/>
        <dbReference type="ChEBI" id="CHEBI:58211"/>
        <dbReference type="ChEBI" id="CHEBI:137321"/>
        <dbReference type="EC" id="2.4.1.109"/>
    </reaction>
</comment>
<dbReference type="AlphaFoldDB" id="A0A0N5AA37"/>
<dbReference type="InterPro" id="IPR011990">
    <property type="entry name" value="TPR-like_helical_dom_sf"/>
</dbReference>
<accession>A0A0N5AA37</accession>
<keyword evidence="9" id="KW-0677">Repeat</keyword>
<keyword evidence="10 16" id="KW-0802">TPR repeat</keyword>
<dbReference type="UniPathway" id="UPA00378"/>
<feature type="transmembrane region" description="Helical" evidence="17">
    <location>
        <begin position="322"/>
        <end position="345"/>
    </location>
</feature>
<feature type="transmembrane region" description="Helical" evidence="17">
    <location>
        <begin position="177"/>
        <end position="197"/>
    </location>
</feature>
<reference evidence="20" key="1">
    <citation type="submission" date="2017-02" db="UniProtKB">
        <authorList>
            <consortium name="WormBaseParasite"/>
        </authorList>
    </citation>
    <scope>IDENTIFICATION</scope>
</reference>
<evidence type="ECO:0000256" key="12">
    <source>
        <dbReference type="ARBA" id="ARBA00022989"/>
    </source>
</evidence>
<dbReference type="PANTHER" id="PTHR44227:SF3">
    <property type="entry name" value="PROTEIN O-MANNOSYL-TRANSFERASE TMTC4"/>
    <property type="match status" value="1"/>
</dbReference>
<dbReference type="GO" id="GO:0016020">
    <property type="term" value="C:membrane"/>
    <property type="evidence" value="ECO:0007669"/>
    <property type="project" value="UniProtKB-SubCell"/>
</dbReference>
<evidence type="ECO:0000256" key="4">
    <source>
        <dbReference type="ARBA" id="ARBA00004922"/>
    </source>
</evidence>
<dbReference type="EC" id="2.4.1.109" evidence="6"/>
<evidence type="ECO:0000256" key="1">
    <source>
        <dbReference type="ARBA" id="ARBA00003582"/>
    </source>
</evidence>
<feature type="transmembrane region" description="Helical" evidence="17">
    <location>
        <begin position="404"/>
        <end position="422"/>
    </location>
</feature>
<evidence type="ECO:0000256" key="6">
    <source>
        <dbReference type="ARBA" id="ARBA00012839"/>
    </source>
</evidence>
<feature type="transmembrane region" description="Helical" evidence="17">
    <location>
        <begin position="121"/>
        <end position="139"/>
    </location>
</feature>
<protein>
    <recommendedName>
        <fullName evidence="6">dolichyl-phosphate-mannose--protein mannosyltransferase</fullName>
        <ecNumber evidence="6">2.4.1.109</ecNumber>
    </recommendedName>
</protein>
<keyword evidence="19" id="KW-1185">Reference proteome</keyword>
<dbReference type="Pfam" id="PF00515">
    <property type="entry name" value="TPR_1"/>
    <property type="match status" value="1"/>
</dbReference>
<comment type="function">
    <text evidence="1">Transfers mannosyl residues to the hydroxyl group of serine or threonine residues.</text>
</comment>
<dbReference type="Pfam" id="PF13181">
    <property type="entry name" value="TPR_8"/>
    <property type="match status" value="1"/>
</dbReference>
<dbReference type="GO" id="GO:0030968">
    <property type="term" value="P:endoplasmic reticulum unfolded protein response"/>
    <property type="evidence" value="ECO:0007669"/>
    <property type="project" value="TreeGrafter"/>
</dbReference>
<evidence type="ECO:0000256" key="17">
    <source>
        <dbReference type="SAM" id="Phobius"/>
    </source>
</evidence>
<evidence type="ECO:0000256" key="8">
    <source>
        <dbReference type="ARBA" id="ARBA00022692"/>
    </source>
</evidence>
<evidence type="ECO:0000313" key="20">
    <source>
        <dbReference type="WBParaSite" id="SMUV_0000100101-mRNA-1"/>
    </source>
</evidence>
<feature type="transmembrane region" description="Helical" evidence="17">
    <location>
        <begin position="280"/>
        <end position="302"/>
    </location>
</feature>
<feature type="transmembrane region" description="Helical" evidence="17">
    <location>
        <begin position="352"/>
        <end position="374"/>
    </location>
</feature>
<organism evidence="19 20">
    <name type="scientific">Syphacia muris</name>
    <dbReference type="NCBI Taxonomy" id="451379"/>
    <lineage>
        <taxon>Eukaryota</taxon>
        <taxon>Metazoa</taxon>
        <taxon>Ecdysozoa</taxon>
        <taxon>Nematoda</taxon>
        <taxon>Chromadorea</taxon>
        <taxon>Rhabditida</taxon>
        <taxon>Spirurina</taxon>
        <taxon>Oxyuridomorpha</taxon>
        <taxon>Oxyuroidea</taxon>
        <taxon>Oxyuridae</taxon>
        <taxon>Syphacia</taxon>
    </lineage>
</organism>
<evidence type="ECO:0000256" key="9">
    <source>
        <dbReference type="ARBA" id="ARBA00022737"/>
    </source>
</evidence>
<dbReference type="Pfam" id="PF13374">
    <property type="entry name" value="TPR_10"/>
    <property type="match status" value="1"/>
</dbReference>
<evidence type="ECO:0000256" key="7">
    <source>
        <dbReference type="ARBA" id="ARBA00022679"/>
    </source>
</evidence>
<dbReference type="STRING" id="451379.A0A0N5AA37"/>
<keyword evidence="11" id="KW-0256">Endoplasmic reticulum</keyword>
<dbReference type="Pfam" id="PF08409">
    <property type="entry name" value="TMTC_DUF1736"/>
    <property type="match status" value="1"/>
</dbReference>
<feature type="repeat" description="TPR" evidence="16">
    <location>
        <begin position="619"/>
        <end position="652"/>
    </location>
</feature>
<comment type="catalytic activity">
    <reaction evidence="14">
        <text>a di-trans,poly-cis-dolichyl beta-D-mannosyl phosphate + L-threonyl-[protein] = 3-O-(alpha-D-mannosyl)-L-threonyl-[protein] + a di-trans,poly-cis-dolichyl phosphate + H(+)</text>
        <dbReference type="Rhea" id="RHEA:53396"/>
        <dbReference type="Rhea" id="RHEA-COMP:11060"/>
        <dbReference type="Rhea" id="RHEA-COMP:13547"/>
        <dbReference type="Rhea" id="RHEA-COMP:19498"/>
        <dbReference type="Rhea" id="RHEA-COMP:19501"/>
        <dbReference type="ChEBI" id="CHEBI:15378"/>
        <dbReference type="ChEBI" id="CHEBI:30013"/>
        <dbReference type="ChEBI" id="CHEBI:57683"/>
        <dbReference type="ChEBI" id="CHEBI:58211"/>
        <dbReference type="ChEBI" id="CHEBI:137323"/>
        <dbReference type="EC" id="2.4.1.109"/>
    </reaction>
</comment>
<feature type="domain" description="DUF1736" evidence="18">
    <location>
        <begin position="261"/>
        <end position="334"/>
    </location>
</feature>
<evidence type="ECO:0000256" key="5">
    <source>
        <dbReference type="ARBA" id="ARBA00007882"/>
    </source>
</evidence>
<feature type="repeat" description="TPR" evidence="16">
    <location>
        <begin position="449"/>
        <end position="482"/>
    </location>
</feature>
<dbReference type="PANTHER" id="PTHR44227">
    <property type="match status" value="1"/>
</dbReference>
<dbReference type="InterPro" id="IPR013618">
    <property type="entry name" value="TMTC_DUF1736"/>
</dbReference>
<dbReference type="SMART" id="SM00028">
    <property type="entry name" value="TPR"/>
    <property type="match status" value="5"/>
</dbReference>
<comment type="pathway">
    <text evidence="4">Protein modification; protein glycosylation.</text>
</comment>
<evidence type="ECO:0000256" key="16">
    <source>
        <dbReference type="PROSITE-ProRule" id="PRU00339"/>
    </source>
</evidence>
<dbReference type="Gene3D" id="1.25.40.10">
    <property type="entry name" value="Tetratricopeptide repeat domain"/>
    <property type="match status" value="2"/>
</dbReference>
<evidence type="ECO:0000256" key="11">
    <source>
        <dbReference type="ARBA" id="ARBA00022824"/>
    </source>
</evidence>
<feature type="transmembrane region" description="Helical" evidence="17">
    <location>
        <begin position="380"/>
        <end position="397"/>
    </location>
</feature>
<dbReference type="SUPFAM" id="SSF48452">
    <property type="entry name" value="TPR-like"/>
    <property type="match status" value="1"/>
</dbReference>
<sequence>MKLTNRWNLKKQLANSDNEFKIYKNFKNFNTEINYRSFVLIFLSTVCYCNSIDGSFVFDDLPAILTNPVIRQFKNITNFFIHDFWGHPISQSLSHKSFRPLTSLTFALNYALFGFSPTSYHILNIAIHNINVLLIYITSNKLLLRHTLNTSISDQASFICSILFAVHPIHTEAVANIVGRAELLMTSFVLVTICIYVDGINCGYFSLFRIILLTLTSVCSLLSKEQGIVAIKRTYSNLPYHKYIAVTLLLLLCILRLFINGFQMPNFSSFDNPAAFHPSIWVRVINRIYLLNYHLFLLIYPVNLCFDYSMGCMPLIETFFDLKLYITLISSFILITAVVFCIIYIDNYRLELLSLLIVGVSFFPASSLLVTVGFVVAERVLYLPSFGFCLFCSWIYYKLTKRRYSEDILHIGLILLVTFAIVKCIKRSSEWRTEFTLYSSGLKICPNNAKIHYNLGKLFAESGNWNAAKINYQTAIQLEPSYLFALNNLANINLQQQKFKDAEELLKKCIQVHPEFPTAWMNLGIAYMRQKQFQKAEDSFTKALKIRPKNADCLYNVGNLYLQLGRKQDALRIWKNVTSLNQKHKRAWLNLLILLDELGECNEVIRLSSTAIHHFPNNAPIHSQIGTCYGKLGFFQKAQMHLLKALNLQPNERIYLKNLDILYNRWKIAQKRNAVRKKTLCIGPKPSSHGNTETGNHTL</sequence>
<evidence type="ECO:0000256" key="15">
    <source>
        <dbReference type="ARBA" id="ARBA00045102"/>
    </source>
</evidence>
<dbReference type="InterPro" id="IPR052346">
    <property type="entry name" value="O-mannosyl-transferase_TMTC"/>
</dbReference>
<dbReference type="PROSITE" id="PS50005">
    <property type="entry name" value="TPR"/>
    <property type="match status" value="4"/>
</dbReference>
<evidence type="ECO:0000259" key="18">
    <source>
        <dbReference type="Pfam" id="PF08409"/>
    </source>
</evidence>
<keyword evidence="7" id="KW-0808">Transferase</keyword>
<feature type="repeat" description="TPR" evidence="16">
    <location>
        <begin position="517"/>
        <end position="550"/>
    </location>
</feature>
<dbReference type="GO" id="GO:0005783">
    <property type="term" value="C:endoplasmic reticulum"/>
    <property type="evidence" value="ECO:0007669"/>
    <property type="project" value="UniProtKB-SubCell"/>
</dbReference>
<evidence type="ECO:0000256" key="14">
    <source>
        <dbReference type="ARBA" id="ARBA00045085"/>
    </source>
</evidence>
<evidence type="ECO:0000256" key="3">
    <source>
        <dbReference type="ARBA" id="ARBA00004240"/>
    </source>
</evidence>
<keyword evidence="13 17" id="KW-0472">Membrane</keyword>
<dbReference type="Proteomes" id="UP000046393">
    <property type="component" value="Unplaced"/>
</dbReference>
<dbReference type="GO" id="GO:0004169">
    <property type="term" value="F:dolichyl-phosphate-mannose-protein mannosyltransferase activity"/>
    <property type="evidence" value="ECO:0007669"/>
    <property type="project" value="UniProtKB-EC"/>
</dbReference>
<comment type="subcellular location">
    <subcellularLocation>
        <location evidence="3">Endoplasmic reticulum</location>
    </subcellularLocation>
    <subcellularLocation>
        <location evidence="2">Membrane</location>
        <topology evidence="2">Multi-pass membrane protein</topology>
    </subcellularLocation>
</comment>
<keyword evidence="12 17" id="KW-1133">Transmembrane helix</keyword>
<keyword evidence="8 17" id="KW-0812">Transmembrane</keyword>
<proteinExistence type="inferred from homology"/>
<dbReference type="InterPro" id="IPR019734">
    <property type="entry name" value="TPR_rpt"/>
</dbReference>
<evidence type="ECO:0000313" key="19">
    <source>
        <dbReference type="Proteomes" id="UP000046393"/>
    </source>
</evidence>
<feature type="repeat" description="TPR" evidence="16">
    <location>
        <begin position="551"/>
        <end position="584"/>
    </location>
</feature>